<dbReference type="Proteomes" id="UP000700596">
    <property type="component" value="Unassembled WGS sequence"/>
</dbReference>
<evidence type="ECO:0000256" key="3">
    <source>
        <dbReference type="ARBA" id="ARBA00023002"/>
    </source>
</evidence>
<dbReference type="GO" id="GO:0016491">
    <property type="term" value="F:oxidoreductase activity"/>
    <property type="evidence" value="ECO:0007669"/>
    <property type="project" value="UniProtKB-KW"/>
</dbReference>
<dbReference type="InterPro" id="IPR051609">
    <property type="entry name" value="NmrA/Isoflavone_reductase-like"/>
</dbReference>
<name>A0A9P9DTD9_9PLEO</name>
<dbReference type="PANTHER" id="PTHR47706:SF4">
    <property type="entry name" value="NMRA-LIKE DOMAIN-CONTAINING PROTEIN"/>
    <property type="match status" value="1"/>
</dbReference>
<sequence length="319" mass="35721">MVNIAVAGGSGNVANTLLRSVIASDKHHVTIFTRSSTTIPTTSPPNVTYQTIDYTNQAALVSALTGIEVCLSFLVAHLDTDCTVQKNLIRACIAAGVPRFAPSEWSIRSDNAIPEYGNKDIIANYLAELNSKEKVLEYCLFQPSIFLDYFAHPYPPTPPLFTWPFFIDFSTRHAILLEDGDIPINFTSAHDVSEILRRAIEDPRPWPVVGGIQGCRTTMASILELGKRLRGGEWTVERVTVEDIKRGDLKTEWVPKMDHQAIPVDYQEVYSRKFVITFLQAMIRGAWEVSGEWNERFPEYKFVEPEGLLGGIWGEKDGV</sequence>
<organism evidence="5 6">
    <name type="scientific">Dendryphion nanum</name>
    <dbReference type="NCBI Taxonomy" id="256645"/>
    <lineage>
        <taxon>Eukaryota</taxon>
        <taxon>Fungi</taxon>
        <taxon>Dikarya</taxon>
        <taxon>Ascomycota</taxon>
        <taxon>Pezizomycotina</taxon>
        <taxon>Dothideomycetes</taxon>
        <taxon>Pleosporomycetidae</taxon>
        <taxon>Pleosporales</taxon>
        <taxon>Torulaceae</taxon>
        <taxon>Dendryphion</taxon>
    </lineage>
</organism>
<proteinExistence type="inferred from homology"/>
<feature type="domain" description="NmrA-like" evidence="4">
    <location>
        <begin position="4"/>
        <end position="240"/>
    </location>
</feature>
<keyword evidence="6" id="KW-1185">Reference proteome</keyword>
<evidence type="ECO:0000259" key="4">
    <source>
        <dbReference type="Pfam" id="PF05368"/>
    </source>
</evidence>
<comment type="caution">
    <text evidence="5">The sequence shown here is derived from an EMBL/GenBank/DDBJ whole genome shotgun (WGS) entry which is preliminary data.</text>
</comment>
<dbReference type="SUPFAM" id="SSF51735">
    <property type="entry name" value="NAD(P)-binding Rossmann-fold domains"/>
    <property type="match status" value="1"/>
</dbReference>
<dbReference type="PANTHER" id="PTHR47706">
    <property type="entry name" value="NMRA-LIKE FAMILY PROTEIN"/>
    <property type="match status" value="1"/>
</dbReference>
<evidence type="ECO:0000256" key="2">
    <source>
        <dbReference type="ARBA" id="ARBA00022857"/>
    </source>
</evidence>
<evidence type="ECO:0000313" key="5">
    <source>
        <dbReference type="EMBL" id="KAH7125664.1"/>
    </source>
</evidence>
<protein>
    <submittedName>
        <fullName evidence="5">NmrA-like family protein-like protein</fullName>
    </submittedName>
</protein>
<keyword evidence="2" id="KW-0521">NADP</keyword>
<gene>
    <name evidence="5" type="ORF">B0J11DRAFT_311607</name>
</gene>
<evidence type="ECO:0000313" key="6">
    <source>
        <dbReference type="Proteomes" id="UP000700596"/>
    </source>
</evidence>
<dbReference type="Pfam" id="PF05368">
    <property type="entry name" value="NmrA"/>
    <property type="match status" value="1"/>
</dbReference>
<accession>A0A9P9DTD9</accession>
<dbReference type="Gene3D" id="3.40.50.720">
    <property type="entry name" value="NAD(P)-binding Rossmann-like Domain"/>
    <property type="match status" value="1"/>
</dbReference>
<dbReference type="InterPro" id="IPR008030">
    <property type="entry name" value="NmrA-like"/>
</dbReference>
<comment type="similarity">
    <text evidence="1">Belongs to the NmrA-type oxidoreductase family. Isoflavone reductase subfamily.</text>
</comment>
<dbReference type="AlphaFoldDB" id="A0A9P9DTD9"/>
<keyword evidence="3" id="KW-0560">Oxidoreductase</keyword>
<reference evidence="5" key="1">
    <citation type="journal article" date="2021" name="Nat. Commun.">
        <title>Genetic determinants of endophytism in the Arabidopsis root mycobiome.</title>
        <authorList>
            <person name="Mesny F."/>
            <person name="Miyauchi S."/>
            <person name="Thiergart T."/>
            <person name="Pickel B."/>
            <person name="Atanasova L."/>
            <person name="Karlsson M."/>
            <person name="Huettel B."/>
            <person name="Barry K.W."/>
            <person name="Haridas S."/>
            <person name="Chen C."/>
            <person name="Bauer D."/>
            <person name="Andreopoulos W."/>
            <person name="Pangilinan J."/>
            <person name="LaButti K."/>
            <person name="Riley R."/>
            <person name="Lipzen A."/>
            <person name="Clum A."/>
            <person name="Drula E."/>
            <person name="Henrissat B."/>
            <person name="Kohler A."/>
            <person name="Grigoriev I.V."/>
            <person name="Martin F.M."/>
            <person name="Hacquard S."/>
        </authorList>
    </citation>
    <scope>NUCLEOTIDE SEQUENCE</scope>
    <source>
        <strain evidence="5">MPI-CAGE-CH-0243</strain>
    </source>
</reference>
<evidence type="ECO:0000256" key="1">
    <source>
        <dbReference type="ARBA" id="ARBA00005725"/>
    </source>
</evidence>
<dbReference type="EMBL" id="JAGMWT010000007">
    <property type="protein sequence ID" value="KAH7125664.1"/>
    <property type="molecule type" value="Genomic_DNA"/>
</dbReference>
<dbReference type="OrthoDB" id="10000533at2759"/>
<dbReference type="InterPro" id="IPR036291">
    <property type="entry name" value="NAD(P)-bd_dom_sf"/>
</dbReference>